<comment type="caution">
    <text evidence="5">The sequence shown here is derived from an EMBL/GenBank/DDBJ whole genome shotgun (WGS) entry which is preliminary data.</text>
</comment>
<reference evidence="5 6" key="1">
    <citation type="submission" date="2018-07" db="EMBL/GenBank/DDBJ databases">
        <title>Genomic Encyclopedia of Type Strains, Phase III (KMG-III): the genomes of soil and plant-associated and newly described type strains.</title>
        <authorList>
            <person name="Whitman W."/>
        </authorList>
    </citation>
    <scope>NUCLEOTIDE SEQUENCE [LARGE SCALE GENOMIC DNA]</scope>
    <source>
        <strain evidence="5 6">CECT 8488</strain>
    </source>
</reference>
<dbReference type="InterPro" id="IPR019734">
    <property type="entry name" value="TPR_rpt"/>
</dbReference>
<protein>
    <submittedName>
        <fullName evidence="5">Putative PEP-CTERM system TPR-repeat lipoprotein</fullName>
    </submittedName>
</protein>
<sequence>MTVSLRSIVVGLALAGAVQMGAASAALNGETKALLEEAQQFISKNEMKAAIIQLKNAVRLQPKEPVLRIELARAYLTTGDALGAEKELENALENGADPALLQLDLARTYNLLNRFEDVLGKTSIEITSKGQKAALLVQKAIAALELKKLPAAEKFAEQAVAEKPAFAQASEMLASAHLLQEKHDKAIKAIDDYIAGNGKTPRLLLIRGEVERAQGRLEAAMGYYSQALELNPDDQGSLFQRALVGVSMDRDELARADADRMLALYPDDVRATYLDALLVFRSGDADRADEILSQRGDSQLQFAPAIFLYSNVKLSQGELNHAQEYNRRYLALYPDSPEALALKASIHVRRGELLRAQDVLESAREIAPANIRVLSLLGKVYLMGGQADQAREVFKAASAIDPENADIKTQAAISNLSLDGASEAQEQLEQLVKTGRQVNEAGFALVASYVQARDYEEALAAADQLVESNPGDPLPYYIRADVLRLLERDAEAIDAFEAVAEKFPDFVPVRLSLATLAMVDGRVADGEAILRTLLKAKPDLGAAMVIMARIYEIRADDVTALDWYEKAIRSEPGEPKYHRDRISFLIRAKRLDDALARAQEYAGLFPETADAFQAQVQVLMALGRPKQAAEVMRKFVALEPRNIAAHMQYAQVLTAAKDFSGVEDALNKVLEMDPGHQDARLGLSELKLKTDGVDAAIDVLETAGGGINERALQIRKADYLYQSGKVTAAIAYYRELLNEAPDATVVMRYFAAVARDDRQEEAFAWLKDWVAANPSDIDSKMLLADNLLAVGNYGQAEEYYLELTKHTPNNAMPWNNLGWIYSITEHGKALDYAKRAYELAPKSAPVADTYAWILFKQGRVEEGFEILQKAIVQAPDNPELAYHYAAVLNAMGRKDEAARHLSKALGSNIGFAERGDAVALLEKLTSQ</sequence>
<gene>
    <name evidence="5" type="ORF">DFP90_105249</name>
</gene>
<feature type="repeat" description="TPR" evidence="3">
    <location>
        <begin position="201"/>
        <end position="234"/>
    </location>
</feature>
<organism evidence="5 6">
    <name type="scientific">Aestuariispira insulae</name>
    <dbReference type="NCBI Taxonomy" id="1461337"/>
    <lineage>
        <taxon>Bacteria</taxon>
        <taxon>Pseudomonadati</taxon>
        <taxon>Pseudomonadota</taxon>
        <taxon>Alphaproteobacteria</taxon>
        <taxon>Rhodospirillales</taxon>
        <taxon>Kiloniellaceae</taxon>
        <taxon>Aestuariispira</taxon>
    </lineage>
</organism>
<dbReference type="Gene3D" id="1.25.40.10">
    <property type="entry name" value="Tetratricopeptide repeat domain"/>
    <property type="match status" value="5"/>
</dbReference>
<name>A0A3D9HK44_9PROT</name>
<keyword evidence="5" id="KW-0449">Lipoprotein</keyword>
<dbReference type="AlphaFoldDB" id="A0A3D9HK44"/>
<keyword evidence="2 3" id="KW-0802">TPR repeat</keyword>
<keyword evidence="1" id="KW-0677">Repeat</keyword>
<evidence type="ECO:0000256" key="2">
    <source>
        <dbReference type="ARBA" id="ARBA00022803"/>
    </source>
</evidence>
<keyword evidence="4" id="KW-0732">Signal</keyword>
<dbReference type="OrthoDB" id="7259535at2"/>
<dbReference type="Proteomes" id="UP000256845">
    <property type="component" value="Unassembled WGS sequence"/>
</dbReference>
<evidence type="ECO:0000313" key="5">
    <source>
        <dbReference type="EMBL" id="RED49877.1"/>
    </source>
</evidence>
<proteinExistence type="predicted"/>
<feature type="chain" id="PRO_5017637412" evidence="4">
    <location>
        <begin position="26"/>
        <end position="927"/>
    </location>
</feature>
<accession>A0A3D9HK44</accession>
<evidence type="ECO:0000313" key="6">
    <source>
        <dbReference type="Proteomes" id="UP000256845"/>
    </source>
</evidence>
<dbReference type="PANTHER" id="PTHR45586">
    <property type="entry name" value="TPR REPEAT-CONTAINING PROTEIN PA4667"/>
    <property type="match status" value="1"/>
</dbReference>
<evidence type="ECO:0000256" key="3">
    <source>
        <dbReference type="PROSITE-ProRule" id="PRU00339"/>
    </source>
</evidence>
<dbReference type="PROSITE" id="PS50005">
    <property type="entry name" value="TPR"/>
    <property type="match status" value="2"/>
</dbReference>
<dbReference type="InterPro" id="IPR051012">
    <property type="entry name" value="CellSynth/LPSAsmb/PSIAsmb"/>
</dbReference>
<dbReference type="NCBIfam" id="TIGR02917">
    <property type="entry name" value="PEP_TPR_lipo"/>
    <property type="match status" value="1"/>
</dbReference>
<dbReference type="InterPro" id="IPR011990">
    <property type="entry name" value="TPR-like_helical_dom_sf"/>
</dbReference>
<dbReference type="InterPro" id="IPR014266">
    <property type="entry name" value="PEP-CTERM_TPR_PrsT"/>
</dbReference>
<feature type="signal peptide" evidence="4">
    <location>
        <begin position="1"/>
        <end position="25"/>
    </location>
</feature>
<dbReference type="PANTHER" id="PTHR45586:SF1">
    <property type="entry name" value="LIPOPOLYSACCHARIDE ASSEMBLY PROTEIN B"/>
    <property type="match status" value="1"/>
</dbReference>
<evidence type="ECO:0000256" key="1">
    <source>
        <dbReference type="ARBA" id="ARBA00022737"/>
    </source>
</evidence>
<dbReference type="Pfam" id="PF14559">
    <property type="entry name" value="TPR_19"/>
    <property type="match status" value="3"/>
</dbReference>
<dbReference type="EMBL" id="QRDW01000005">
    <property type="protein sequence ID" value="RED49877.1"/>
    <property type="molecule type" value="Genomic_DNA"/>
</dbReference>
<evidence type="ECO:0000256" key="4">
    <source>
        <dbReference type="SAM" id="SignalP"/>
    </source>
</evidence>
<dbReference type="RefSeq" id="WP_115937116.1">
    <property type="nucleotide sequence ID" value="NZ_QRDW01000005.1"/>
</dbReference>
<dbReference type="SMART" id="SM00028">
    <property type="entry name" value="TPR"/>
    <property type="match status" value="15"/>
</dbReference>
<keyword evidence="6" id="KW-1185">Reference proteome</keyword>
<feature type="repeat" description="TPR" evidence="3">
    <location>
        <begin position="371"/>
        <end position="404"/>
    </location>
</feature>
<dbReference type="SUPFAM" id="SSF48452">
    <property type="entry name" value="TPR-like"/>
    <property type="match status" value="4"/>
</dbReference>
<dbReference type="Pfam" id="PF13432">
    <property type="entry name" value="TPR_16"/>
    <property type="match status" value="5"/>
</dbReference>
<dbReference type="Pfam" id="PF13428">
    <property type="entry name" value="TPR_14"/>
    <property type="match status" value="1"/>
</dbReference>